<keyword evidence="1" id="KW-0812">Transmembrane</keyword>
<dbReference type="Proteomes" id="UP000027341">
    <property type="component" value="Unassembled WGS sequence"/>
</dbReference>
<reference evidence="2 3" key="1">
    <citation type="submission" date="2014-04" db="EMBL/GenBank/DDBJ databases">
        <title>Draft genome sequence of Hydrogenovibrio marinus MH-110, a model organism for aerobic H2 metabolism.</title>
        <authorList>
            <person name="Cha H.J."/>
            <person name="Jo B.H."/>
            <person name="Hwang B.H."/>
        </authorList>
    </citation>
    <scope>NUCLEOTIDE SEQUENCE [LARGE SCALE GENOMIC DNA]</scope>
    <source>
        <strain evidence="2 3">MH-110</strain>
    </source>
</reference>
<sequence>MCVGIVLALALLLLYYSDVVVSDMALSEQVGNQTVVIATGWEVAGQLWPLMLLAAVLGIMLLLIF</sequence>
<evidence type="ECO:0000256" key="1">
    <source>
        <dbReference type="SAM" id="Phobius"/>
    </source>
</evidence>
<proteinExistence type="predicted"/>
<keyword evidence="1" id="KW-1133">Transmembrane helix</keyword>
<organism evidence="2 3">
    <name type="scientific">Hydrogenovibrio marinus</name>
    <dbReference type="NCBI Taxonomy" id="28885"/>
    <lineage>
        <taxon>Bacteria</taxon>
        <taxon>Pseudomonadati</taxon>
        <taxon>Pseudomonadota</taxon>
        <taxon>Gammaproteobacteria</taxon>
        <taxon>Thiotrichales</taxon>
        <taxon>Piscirickettsiaceae</taxon>
        <taxon>Hydrogenovibrio</taxon>
    </lineage>
</organism>
<dbReference type="RefSeq" id="WP_035628925.1">
    <property type="nucleotide sequence ID" value="NZ_JMIU01000001.1"/>
</dbReference>
<name>A0A066ZZM1_HYDMR</name>
<keyword evidence="3" id="KW-1185">Reference proteome</keyword>
<accession>A0A066ZZM1</accession>
<dbReference type="EMBL" id="JMIU01000001">
    <property type="protein sequence ID" value="KDN95806.1"/>
    <property type="molecule type" value="Genomic_DNA"/>
</dbReference>
<protein>
    <submittedName>
        <fullName evidence="2">Uncharacterized protein</fullName>
    </submittedName>
</protein>
<evidence type="ECO:0000313" key="3">
    <source>
        <dbReference type="Proteomes" id="UP000027341"/>
    </source>
</evidence>
<dbReference type="AlphaFoldDB" id="A0A066ZZM1"/>
<gene>
    <name evidence="2" type="ORF">EI16_05790</name>
</gene>
<evidence type="ECO:0000313" key="2">
    <source>
        <dbReference type="EMBL" id="KDN95806.1"/>
    </source>
</evidence>
<comment type="caution">
    <text evidence="2">The sequence shown here is derived from an EMBL/GenBank/DDBJ whole genome shotgun (WGS) entry which is preliminary data.</text>
</comment>
<keyword evidence="1" id="KW-0472">Membrane</keyword>
<feature type="transmembrane region" description="Helical" evidence="1">
    <location>
        <begin position="46"/>
        <end position="64"/>
    </location>
</feature>